<evidence type="ECO:0000256" key="1">
    <source>
        <dbReference type="ARBA" id="ARBA00004392"/>
    </source>
</evidence>
<keyword evidence="5" id="KW-0472">Membrane</keyword>
<comment type="subcellular location">
    <subcellularLocation>
        <location evidence="1">Myelin membrane</location>
        <topology evidence="1">Peripheral membrane protein</topology>
        <orientation evidence="1">Cytoplasmic side</orientation>
    </subcellularLocation>
</comment>
<dbReference type="InParanoid" id="A0A803Y2L2"/>
<reference evidence="7 8" key="1">
    <citation type="journal article" date="2010" name="PLoS Biol.">
        <title>Multi-platform next-generation sequencing of the domestic turkey (Meleagris gallopavo): genome assembly and analysis.</title>
        <authorList>
            <person name="Dalloul R.A."/>
            <person name="Long J.A."/>
            <person name="Zimin A.V."/>
            <person name="Aslam L."/>
            <person name="Beal K."/>
            <person name="Blomberg L.A."/>
            <person name="Bouffard P."/>
            <person name="Burt D.W."/>
            <person name="Crasta O."/>
            <person name="Crooijmans R.P."/>
            <person name="Cooper K."/>
            <person name="Coulombe R.A."/>
            <person name="De S."/>
            <person name="Delany M.E."/>
            <person name="Dodgson J.B."/>
            <person name="Dong J.J."/>
            <person name="Evans C."/>
            <person name="Frederickson K.M."/>
            <person name="Flicek P."/>
            <person name="Florea L."/>
            <person name="Folkerts O."/>
            <person name="Groenen M.A."/>
            <person name="Harkins T.T."/>
            <person name="Herrero J."/>
            <person name="Hoffmann S."/>
            <person name="Megens H.J."/>
            <person name="Jiang A."/>
            <person name="de Jong P."/>
            <person name="Kaiser P."/>
            <person name="Kim H."/>
            <person name="Kim K.W."/>
            <person name="Kim S."/>
            <person name="Langenberger D."/>
            <person name="Lee M.K."/>
            <person name="Lee T."/>
            <person name="Mane S."/>
            <person name="Marcais G."/>
            <person name="Marz M."/>
            <person name="McElroy A.P."/>
            <person name="Modise T."/>
            <person name="Nefedov M."/>
            <person name="Notredame C."/>
            <person name="Paton I.R."/>
            <person name="Payne W.S."/>
            <person name="Pertea G."/>
            <person name="Prickett D."/>
            <person name="Puiu D."/>
            <person name="Qioa D."/>
            <person name="Raineri E."/>
            <person name="Ruffier M."/>
            <person name="Salzberg S.L."/>
            <person name="Schatz M.C."/>
            <person name="Scheuring C."/>
            <person name="Schmidt C.J."/>
            <person name="Schroeder S."/>
            <person name="Searle S.M."/>
            <person name="Smith E.J."/>
            <person name="Smith J."/>
            <person name="Sonstegard T.S."/>
            <person name="Stadler P.F."/>
            <person name="Tafer H."/>
            <person name="Tu Z.J."/>
            <person name="Van Tassell C.P."/>
            <person name="Vilella A.J."/>
            <person name="Williams K.P."/>
            <person name="Yorke J.A."/>
            <person name="Zhang L."/>
            <person name="Zhang H.B."/>
            <person name="Zhang X."/>
            <person name="Zhang Y."/>
            <person name="Reed K.M."/>
        </authorList>
    </citation>
    <scope>NUCLEOTIDE SEQUENCE [LARGE SCALE GENOMIC DNA]</scope>
</reference>
<protein>
    <recommendedName>
        <fullName evidence="3">Myelin basic protein</fullName>
    </recommendedName>
</protein>
<dbReference type="AlphaFoldDB" id="A0A803Y2L2"/>
<dbReference type="GeneTree" id="ENSGT00390000014772"/>
<organism evidence="7 8">
    <name type="scientific">Meleagris gallopavo</name>
    <name type="common">Wild turkey</name>
    <dbReference type="NCBI Taxonomy" id="9103"/>
    <lineage>
        <taxon>Eukaryota</taxon>
        <taxon>Metazoa</taxon>
        <taxon>Chordata</taxon>
        <taxon>Craniata</taxon>
        <taxon>Vertebrata</taxon>
        <taxon>Euteleostomi</taxon>
        <taxon>Archelosauria</taxon>
        <taxon>Archosauria</taxon>
        <taxon>Dinosauria</taxon>
        <taxon>Saurischia</taxon>
        <taxon>Theropoda</taxon>
        <taxon>Coelurosauria</taxon>
        <taxon>Aves</taxon>
        <taxon>Neognathae</taxon>
        <taxon>Galloanserae</taxon>
        <taxon>Galliformes</taxon>
        <taxon>Phasianidae</taxon>
        <taxon>Meleagridinae</taxon>
        <taxon>Meleagris</taxon>
    </lineage>
</organism>
<dbReference type="Proteomes" id="UP000001645">
    <property type="component" value="Chromosome 3"/>
</dbReference>
<evidence type="ECO:0000256" key="6">
    <source>
        <dbReference type="SAM" id="MobiDB-lite"/>
    </source>
</evidence>
<proteinExistence type="inferred from homology"/>
<dbReference type="Ensembl" id="ENSMGAT00000034485.1">
    <property type="protein sequence ID" value="ENSMGAP00000026009.1"/>
    <property type="gene ID" value="ENSMGAG00000018380.1"/>
</dbReference>
<keyword evidence="4" id="KW-1003">Cell membrane</keyword>
<keyword evidence="8" id="KW-1185">Reference proteome</keyword>
<reference evidence="7" key="2">
    <citation type="submission" date="2025-08" db="UniProtKB">
        <authorList>
            <consortium name="Ensembl"/>
        </authorList>
    </citation>
    <scope>IDENTIFICATION</scope>
</reference>
<feature type="region of interest" description="Disordered" evidence="6">
    <location>
        <begin position="1"/>
        <end position="37"/>
    </location>
</feature>
<dbReference type="GO" id="GO:0019911">
    <property type="term" value="F:structural constituent of myelin sheath"/>
    <property type="evidence" value="ECO:0007669"/>
    <property type="project" value="InterPro"/>
</dbReference>
<dbReference type="GO" id="GO:0071944">
    <property type="term" value="C:cell periphery"/>
    <property type="evidence" value="ECO:0007669"/>
    <property type="project" value="TreeGrafter"/>
</dbReference>
<dbReference type="PRINTS" id="PR00212">
    <property type="entry name" value="MYELINMBP"/>
</dbReference>
<evidence type="ECO:0000256" key="4">
    <source>
        <dbReference type="ARBA" id="ARBA00022475"/>
    </source>
</evidence>
<comment type="similarity">
    <text evidence="2">Belongs to the myelin basic protein family.</text>
</comment>
<dbReference type="PANTHER" id="PTHR11429">
    <property type="entry name" value="MYELIN BASIC PROTEIN"/>
    <property type="match status" value="1"/>
</dbReference>
<dbReference type="GO" id="GO:0033269">
    <property type="term" value="C:internode region of axon"/>
    <property type="evidence" value="ECO:0007669"/>
    <property type="project" value="TreeGrafter"/>
</dbReference>
<evidence type="ECO:0000256" key="2">
    <source>
        <dbReference type="ARBA" id="ARBA00005936"/>
    </source>
</evidence>
<evidence type="ECO:0000256" key="5">
    <source>
        <dbReference type="ARBA" id="ARBA00023136"/>
    </source>
</evidence>
<dbReference type="PANTHER" id="PTHR11429:SF0">
    <property type="entry name" value="MYELIN BASIC PROTEIN"/>
    <property type="match status" value="1"/>
</dbReference>
<dbReference type="GO" id="GO:0042552">
    <property type="term" value="P:myelination"/>
    <property type="evidence" value="ECO:0007669"/>
    <property type="project" value="TreeGrafter"/>
</dbReference>
<evidence type="ECO:0000313" key="7">
    <source>
        <dbReference type="Ensembl" id="ENSMGAP00000026009.1"/>
    </source>
</evidence>
<reference evidence="7" key="3">
    <citation type="submission" date="2025-09" db="UniProtKB">
        <authorList>
            <consortium name="Ensembl"/>
        </authorList>
    </citation>
    <scope>IDENTIFICATION</scope>
</reference>
<accession>A0A803Y2L2</accession>
<name>A0A803Y2L2_MELGA</name>
<evidence type="ECO:0000256" key="3">
    <source>
        <dbReference type="ARBA" id="ARBA00019097"/>
    </source>
</evidence>
<evidence type="ECO:0000313" key="8">
    <source>
        <dbReference type="Proteomes" id="UP000001645"/>
    </source>
</evidence>
<dbReference type="GO" id="GO:0043218">
    <property type="term" value="C:compact myelin"/>
    <property type="evidence" value="ECO:0007669"/>
    <property type="project" value="TreeGrafter"/>
</dbReference>
<dbReference type="Pfam" id="PF01669">
    <property type="entry name" value="Myelin_MBP"/>
    <property type="match status" value="1"/>
</dbReference>
<sequence length="99" mass="11015">MASQKRSSFRHGSKMASASTTDHARHGSPRHRDSGLLDSLGRFFGGDRHVPRRGFGKQCSYLPASHKFFSNLREPVLSAPLWCLLGRVTTCSFPRQVVS</sequence>
<dbReference type="InterPro" id="IPR000548">
    <property type="entry name" value="Myelin_BP"/>
</dbReference>
<feature type="compositionally biased region" description="Basic and acidic residues" evidence="6">
    <location>
        <begin position="22"/>
        <end position="35"/>
    </location>
</feature>
<dbReference type="GO" id="GO:0043025">
    <property type="term" value="C:neuronal cell body"/>
    <property type="evidence" value="ECO:0007669"/>
    <property type="project" value="TreeGrafter"/>
</dbReference>